<dbReference type="AlphaFoldDB" id="A0AAN7UEF6"/>
<name>A0AAN7UEF6_9PEZI</name>
<organism evidence="1 2">
    <name type="scientific">Xylaria bambusicola</name>
    <dbReference type="NCBI Taxonomy" id="326684"/>
    <lineage>
        <taxon>Eukaryota</taxon>
        <taxon>Fungi</taxon>
        <taxon>Dikarya</taxon>
        <taxon>Ascomycota</taxon>
        <taxon>Pezizomycotina</taxon>
        <taxon>Sordariomycetes</taxon>
        <taxon>Xylariomycetidae</taxon>
        <taxon>Xylariales</taxon>
        <taxon>Xylariaceae</taxon>
        <taxon>Xylaria</taxon>
    </lineage>
</organism>
<evidence type="ECO:0000313" key="2">
    <source>
        <dbReference type="Proteomes" id="UP001305414"/>
    </source>
</evidence>
<reference evidence="1 2" key="1">
    <citation type="submission" date="2023-10" db="EMBL/GenBank/DDBJ databases">
        <title>Draft genome sequence of Xylaria bambusicola isolate GMP-LS, the root and basal stem rot pathogen of sugarcane in Indonesia.</title>
        <authorList>
            <person name="Selvaraj P."/>
            <person name="Muralishankar V."/>
            <person name="Muruganantham S."/>
            <person name="Sp S."/>
            <person name="Haryani S."/>
            <person name="Lau K.J.X."/>
            <person name="Naqvi N.I."/>
        </authorList>
    </citation>
    <scope>NUCLEOTIDE SEQUENCE [LARGE SCALE GENOMIC DNA]</scope>
    <source>
        <strain evidence="1">GMP-LS</strain>
    </source>
</reference>
<gene>
    <name evidence="1" type="ORF">RRF57_003234</name>
</gene>
<dbReference type="InterPro" id="IPR036514">
    <property type="entry name" value="SGNH_hydro_sf"/>
</dbReference>
<dbReference type="SUPFAM" id="SSF52266">
    <property type="entry name" value="SGNH hydrolase"/>
    <property type="match status" value="1"/>
</dbReference>
<dbReference type="Proteomes" id="UP001305414">
    <property type="component" value="Unassembled WGS sequence"/>
</dbReference>
<accession>A0AAN7UEF6</accession>
<dbReference type="Gene3D" id="3.40.50.1110">
    <property type="entry name" value="SGNH hydrolase"/>
    <property type="match status" value="1"/>
</dbReference>
<proteinExistence type="predicted"/>
<evidence type="ECO:0000313" key="1">
    <source>
        <dbReference type="EMBL" id="KAK5627519.1"/>
    </source>
</evidence>
<comment type="caution">
    <text evidence="1">The sequence shown here is derived from an EMBL/GenBank/DDBJ whole genome shotgun (WGS) entry which is preliminary data.</text>
</comment>
<keyword evidence="2" id="KW-1185">Reference proteome</keyword>
<evidence type="ECO:0008006" key="3">
    <source>
        <dbReference type="Google" id="ProtNLM"/>
    </source>
</evidence>
<protein>
    <recommendedName>
        <fullName evidence="3">SGNH hydrolase-type esterase domain-containing protein</fullName>
    </recommendedName>
</protein>
<sequence length="144" mass="15485">MVGDAPDKFMPLSSSVITSTRNARSIYNVQGPLAGGILLRIMFMGASVTRGAVSIGNLGVCYPLRTKLAALGNPINLIRSQRLGASKDNDLETYTGNRINQIREHATQSVLQLRPNVFVIHVGSNDCLQKHDTAHAQGGMILIS</sequence>
<dbReference type="EMBL" id="JAWHQM010000005">
    <property type="protein sequence ID" value="KAK5627519.1"/>
    <property type="molecule type" value="Genomic_DNA"/>
</dbReference>